<comment type="subunit">
    <text evidence="7">Associated with the spliceosome.</text>
</comment>
<dbReference type="Pfam" id="PF11708">
    <property type="entry name" value="Slu7"/>
    <property type="match status" value="1"/>
</dbReference>
<feature type="compositionally biased region" description="Polar residues" evidence="8">
    <location>
        <begin position="633"/>
        <end position="642"/>
    </location>
</feature>
<feature type="compositionally biased region" description="Low complexity" evidence="8">
    <location>
        <begin position="1337"/>
        <end position="1346"/>
    </location>
</feature>
<feature type="region of interest" description="Disordered" evidence="8">
    <location>
        <begin position="1258"/>
        <end position="1277"/>
    </location>
</feature>
<feature type="compositionally biased region" description="Polar residues" evidence="8">
    <location>
        <begin position="1613"/>
        <end position="1641"/>
    </location>
</feature>
<feature type="region of interest" description="Disordered" evidence="8">
    <location>
        <begin position="811"/>
        <end position="906"/>
    </location>
</feature>
<feature type="compositionally biased region" description="Low complexity" evidence="8">
    <location>
        <begin position="1882"/>
        <end position="1894"/>
    </location>
</feature>
<evidence type="ECO:0000256" key="1">
    <source>
        <dbReference type="ARBA" id="ARBA00004123"/>
    </source>
</evidence>
<feature type="region of interest" description="Disordered" evidence="8">
    <location>
        <begin position="965"/>
        <end position="1004"/>
    </location>
</feature>
<feature type="region of interest" description="Disordered" evidence="8">
    <location>
        <begin position="1"/>
        <end position="43"/>
    </location>
</feature>
<accession>A0A1R1YT52</accession>
<feature type="compositionally biased region" description="Basic and acidic residues" evidence="8">
    <location>
        <begin position="1234"/>
        <end position="1245"/>
    </location>
</feature>
<evidence type="ECO:0000259" key="9">
    <source>
        <dbReference type="Pfam" id="PF11708"/>
    </source>
</evidence>
<feature type="domain" description="Pre-mRNA-splicing factor SLU7" evidence="9">
    <location>
        <begin position="137"/>
        <end position="393"/>
    </location>
</feature>
<feature type="compositionally biased region" description="Basic and acidic residues" evidence="8">
    <location>
        <begin position="582"/>
        <end position="604"/>
    </location>
</feature>
<protein>
    <recommendedName>
        <fullName evidence="7">Pre-mRNA-splicing factor SLU7</fullName>
    </recommendedName>
</protein>
<feature type="region of interest" description="Disordered" evidence="8">
    <location>
        <begin position="2039"/>
        <end position="2154"/>
    </location>
</feature>
<dbReference type="Proteomes" id="UP000187429">
    <property type="component" value="Unassembled WGS sequence"/>
</dbReference>
<name>A0A1R1YT52_9FUNG</name>
<comment type="function">
    <text evidence="7">Involved in pre-mRNA splicing.</text>
</comment>
<feature type="compositionally biased region" description="Basic and acidic residues" evidence="8">
    <location>
        <begin position="941"/>
        <end position="959"/>
    </location>
</feature>
<dbReference type="GO" id="GO:0005681">
    <property type="term" value="C:spliceosomal complex"/>
    <property type="evidence" value="ECO:0007669"/>
    <property type="project" value="UniProtKB-UniRule"/>
</dbReference>
<sequence>MHSGAPKLSREEYRKKKDLEAARKAGNVPAEVDEEGNDINPHIPQFMSSAPWYVDNKKPGLKHQKNFKLQEKASDSWYSRGARKTEVATKYRKGACENCGAMSHKTKECMERPRKKGAKYTGKDIMPDEIITQVDFDYDKKRDRWIGYDPKQHLDLIEEWEQIEQARKKRKAEELDKAIASGTVEDIEKQLGSSDEENGDEDKYAERTDMPGQKIDLSSRTTIRNLRIREDTAKYLRNLDLDSAYYDPKTRSMRENPHTGKDPSELAYAGDNFARATGDAPEITKMQLFAWEAESRGNNSIHLQANPTESVLLKKKFESKKKELKSSIKESILDKYGGKEHLVKPENVNLFQSENYVEYNRYGKVVSGAEIAKRKSRYEEDVYLNNHTSIFGSFWKEGKWGYKCCQQLESFPKSISSNDPTASKIEDSSNLSRQLEKSPIDKERNSKSVEDWYYQREGNARYSELEDLSKDSLKNTNNKENSDLNFSNSNSELLKNESPSNDSNRISHSDKTYNDYSTNRENKSKHYYTSSYDKEYIKDNPEKFNDHDKYSSSGYRSKHDINPSSFIPSKDHPSSYYSQESRYSKHDSSSYNNSDRKSTQKGNEHNIPTNYKYPERDRSQSRDFHYSKHDSKQQNLHSSYKTSLPDKLYDGNRRLEKSDLFDNSQSNSKYKENNKNKDLPNCDPSSDNTTPSKQAASSVIDSTASSLRMIPCNDNEVEEGEINCFDDEIADNSQNPSFTSEITTPDKNSSFKIPLSEAAHIDLAKTDDISKYGFEYDSNEPVSYKSTDGYSYSKYYISDKQNIADYSINTRSGNYTPSKNFSDKDSYSYRKPQRNPLSCSRNSDSFSPIRKPVDLTEDRSDNNKSDIVSIRSRDDDFVTPGENKRSFSRSSRPDRYSESEKSRYEYNSRHKYSSYDTYSNSNSNYKDKIKYDYDYDYDRSYRSYSSKKPDPDYTSDRNYYRNQAYNYNDAYKKRKSNPEYSDSYSKSADKIHESTSENPSFQSLENTNTILDRQANSKSISQIDQLLDGKPKDEGVISSTNNIHNDVTQHDPLKSPKNLVLDPLSIASDAGLLVNSQNRDLNPNDSGSVEKDLSKEVPSNDISRIIDDQLSHKDYSYSKQDHRYRDYSPSKISDSRSSSRREYQKSSYGNYPYEKDSELYSKDSYRVASNSANSDYKSGRSFTSAGHDLAYSKDRYPDDKYGKPYDISPRNYYKNQYPTSGESDRTSYPNSSYKNHDDGMYRRRRDVDYDRDYALDRSSERYRSGRPRQRESLTELYREKERIRDRERNRDSSRSVHRHSRDITRDIAESRSNTSGFSEYDRSGYYSRSNRYERSYTNESYSSSYYKRSESINKSPNAEPINIGIKLEKKRVRSPSPLDFFEKSNYESIFSNSKAEINNPPTNVQNMAPLKNENNPDTSLLNKSPIHTSSQNMKASSFSEKDAAEISNDNVSLNTCTIFPDSNKSSDLNANSVQELGSNTNPIIDNIDINKKKSHNELITKPNDEKIDAKSIVSKDPQGKINNFLANRYKDTEIFNVSDWAGNPSKNLPASQSNDSSTQSRVIDQRALQNTQTAFIEDSNTQQSLNRSTTKPIDTTTISCPNSLNKSTDQDNNENSSKDINTTNQPGNNKRLFSSFDTNIPPTDGIYHGDTPLNNQHISEESLNNSINSSFVPSNTSDDNSKPHVDNFHKHRNESEMDKFPNQSVKENCIEAPIISSADTEKNECTFPASSISENQFYNDTTCETGSTTHTHEPSSITRVDSNTTSVDISNAQITKLASELTEGSIGSEIKNDAIAIGQDSTFKTHDILNSPSDLTNKPAMPQSNNVGHANFESTLTEPKLEKFAPEHELDNSKSVSDYYYPKSVSRRSEQVDNTFKEFSNYSSYHSKSSNSKSHTNDIHLSNASPNNSTSPSRGDEYGRYGYSSQRSDYRSKYNKYDYKNSDNYGYNNTDSADGGSSYYYQNRNSGGYRRPHQHQTKNWNSETLNSYPGANQSTQGFSQTPTHSKNNEGGFSNYSDSKNNYSYHNSYQHHNHQYNQNQNQHYGQHQGSDFRSSSRQDAHQDLGDVQNNNSLPDIHSNSKAQDGKDLEPGMHNDKHTRIKSPESDSRQGSGNPTANSLENQSITMNNDGERESSKQGNYVARRPSTSNVSGGLGSNYYGEPSSYIANNGRYGSNYMPQVGKKQLSSNYLNGSGSVSAGVGGGGNSNSNSGGGVYGHGSTGFSEMGTFGQPNSGRVIGSSGIDAKAVSYYGSGGNSSSMSNSNWFQHTTIGAGNSNMQASSNQGIDNDTSSRMSMGSRDVYMMNVSTARLNSSIDFMLRTSEKFITESESFESKMKHLISEENRLSSKSRKSAFDLALANWEVQRVEDRSALAQQQLEKLESFSTY</sequence>
<evidence type="ECO:0000256" key="4">
    <source>
        <dbReference type="ARBA" id="ARBA00022728"/>
    </source>
</evidence>
<evidence type="ECO:0000313" key="10">
    <source>
        <dbReference type="EMBL" id="OMJ30078.1"/>
    </source>
</evidence>
<dbReference type="InterPro" id="IPR021715">
    <property type="entry name" value="Slu7_dom"/>
</dbReference>
<feature type="region of interest" description="Disordered" evidence="8">
    <location>
        <begin position="181"/>
        <end position="213"/>
    </location>
</feature>
<feature type="region of interest" description="Disordered" evidence="8">
    <location>
        <begin position="472"/>
        <end position="702"/>
    </location>
</feature>
<gene>
    <name evidence="10" type="ORF">AYI69_g392</name>
</gene>
<feature type="compositionally biased region" description="Polar residues" evidence="8">
    <location>
        <begin position="683"/>
        <end position="702"/>
    </location>
</feature>
<evidence type="ECO:0000256" key="3">
    <source>
        <dbReference type="ARBA" id="ARBA00022664"/>
    </source>
</evidence>
<comment type="subcellular location">
    <subcellularLocation>
        <location evidence="1 7">Nucleus</location>
    </subcellularLocation>
</comment>
<feature type="compositionally biased region" description="Polar residues" evidence="8">
    <location>
        <begin position="2066"/>
        <end position="2081"/>
    </location>
</feature>
<feature type="compositionally biased region" description="Basic and acidic residues" evidence="8">
    <location>
        <begin position="647"/>
        <end position="660"/>
    </location>
</feature>
<feature type="compositionally biased region" description="Basic and acidic residues" evidence="8">
    <location>
        <begin position="1283"/>
        <end position="1294"/>
    </location>
</feature>
<keyword evidence="3 7" id="KW-0507">mRNA processing</keyword>
<feature type="compositionally biased region" description="Basic and acidic residues" evidence="8">
    <location>
        <begin position="434"/>
        <end position="443"/>
    </location>
</feature>
<evidence type="ECO:0000256" key="6">
    <source>
        <dbReference type="ARBA" id="ARBA00023242"/>
    </source>
</evidence>
<dbReference type="PANTHER" id="PTHR12942:SF2">
    <property type="entry name" value="PRE-MRNA-SPLICING FACTOR SLU7"/>
    <property type="match status" value="1"/>
</dbReference>
<feature type="compositionally biased region" description="Polar residues" evidence="8">
    <location>
        <begin position="1076"/>
        <end position="1087"/>
    </location>
</feature>
<comment type="similarity">
    <text evidence="2 7">Belongs to the SLU7 family.</text>
</comment>
<evidence type="ECO:0000256" key="5">
    <source>
        <dbReference type="ARBA" id="ARBA00023187"/>
    </source>
</evidence>
<feature type="compositionally biased region" description="Basic and acidic residues" evidence="8">
    <location>
        <begin position="1104"/>
        <end position="1144"/>
    </location>
</feature>
<feature type="compositionally biased region" description="Low complexity" evidence="8">
    <location>
        <begin position="2039"/>
        <end position="2048"/>
    </location>
</feature>
<dbReference type="EMBL" id="LSSM01000086">
    <property type="protein sequence ID" value="OMJ30078.1"/>
    <property type="molecule type" value="Genomic_DNA"/>
</dbReference>
<feature type="compositionally biased region" description="Basic and acidic residues" evidence="8">
    <location>
        <begin position="2053"/>
        <end position="2063"/>
    </location>
</feature>
<evidence type="ECO:0000256" key="7">
    <source>
        <dbReference type="RuleBase" id="RU367071"/>
    </source>
</evidence>
<feature type="compositionally biased region" description="Basic and acidic residues" evidence="8">
    <location>
        <begin position="505"/>
        <end position="524"/>
    </location>
</feature>
<feature type="region of interest" description="Disordered" evidence="8">
    <location>
        <begin position="1283"/>
        <end position="1323"/>
    </location>
</feature>
<comment type="caution">
    <text evidence="10">The sequence shown here is derived from an EMBL/GenBank/DDBJ whole genome shotgun (WGS) entry which is preliminary data.</text>
</comment>
<feature type="compositionally biased region" description="Basic and acidic residues" evidence="8">
    <location>
        <begin position="1928"/>
        <end position="1941"/>
    </location>
</feature>
<keyword evidence="4 7" id="KW-0747">Spliceosome</keyword>
<feature type="region of interest" description="Disordered" evidence="8">
    <location>
        <begin position="1031"/>
        <end position="1056"/>
    </location>
</feature>
<evidence type="ECO:0000313" key="11">
    <source>
        <dbReference type="Proteomes" id="UP000187429"/>
    </source>
</evidence>
<feature type="compositionally biased region" description="Basic and acidic residues" evidence="8">
    <location>
        <begin position="669"/>
        <end position="680"/>
    </location>
</feature>
<feature type="compositionally biased region" description="Basic and acidic residues" evidence="8">
    <location>
        <begin position="2082"/>
        <end position="2106"/>
    </location>
</feature>
<feature type="compositionally biased region" description="Basic and acidic residues" evidence="8">
    <location>
        <begin position="1190"/>
        <end position="1203"/>
    </location>
</feature>
<keyword evidence="5 7" id="KW-0508">mRNA splicing</keyword>
<keyword evidence="11" id="KW-1185">Reference proteome</keyword>
<feature type="compositionally biased region" description="Polar residues" evidence="8">
    <location>
        <begin position="811"/>
        <end position="820"/>
    </location>
</feature>
<keyword evidence="6 7" id="KW-0539">Nucleus</keyword>
<feature type="compositionally biased region" description="Low complexity" evidence="8">
    <location>
        <begin position="2013"/>
        <end position="2027"/>
    </location>
</feature>
<feature type="compositionally biased region" description="Polar residues" evidence="8">
    <location>
        <begin position="2107"/>
        <end position="2127"/>
    </location>
</feature>
<proteinExistence type="inferred from homology"/>
<feature type="region of interest" description="Disordered" evidence="8">
    <location>
        <begin position="1336"/>
        <end position="1358"/>
    </location>
</feature>
<feature type="region of interest" description="Disordered" evidence="8">
    <location>
        <begin position="1574"/>
        <end position="1657"/>
    </location>
</feature>
<feature type="compositionally biased region" description="Polar residues" evidence="8">
    <location>
        <begin position="1213"/>
        <end position="1233"/>
    </location>
</feature>
<evidence type="ECO:0000256" key="8">
    <source>
        <dbReference type="SAM" id="MobiDB-lite"/>
    </source>
</evidence>
<feature type="region of interest" description="Disordered" evidence="8">
    <location>
        <begin position="1808"/>
        <end position="1830"/>
    </location>
</feature>
<feature type="compositionally biased region" description="Basic and acidic residues" evidence="8">
    <location>
        <begin position="891"/>
        <end position="906"/>
    </location>
</feature>
<feature type="compositionally biased region" description="Polar residues" evidence="8">
    <location>
        <begin position="1544"/>
        <end position="1561"/>
    </location>
</feature>
<feature type="compositionally biased region" description="Basic and acidic residues" evidence="8">
    <location>
        <begin position="613"/>
        <end position="632"/>
    </location>
</feature>
<feature type="region of interest" description="Disordered" evidence="8">
    <location>
        <begin position="941"/>
        <end position="960"/>
    </location>
</feature>
<organism evidence="10 11">
    <name type="scientific">Smittium culicis</name>
    <dbReference type="NCBI Taxonomy" id="133412"/>
    <lineage>
        <taxon>Eukaryota</taxon>
        <taxon>Fungi</taxon>
        <taxon>Fungi incertae sedis</taxon>
        <taxon>Zoopagomycota</taxon>
        <taxon>Kickxellomycotina</taxon>
        <taxon>Harpellomycetes</taxon>
        <taxon>Harpellales</taxon>
        <taxon>Legeriomycetaceae</taxon>
        <taxon>Smittium</taxon>
    </lineage>
</organism>
<dbReference type="GO" id="GO:0030628">
    <property type="term" value="F:pre-mRNA 3'-splice site binding"/>
    <property type="evidence" value="ECO:0007669"/>
    <property type="project" value="UniProtKB-UniRule"/>
</dbReference>
<dbReference type="OrthoDB" id="249612at2759"/>
<feature type="compositionally biased region" description="Low complexity" evidence="8">
    <location>
        <begin position="1902"/>
        <end position="1913"/>
    </location>
</feature>
<feature type="region of interest" description="Disordered" evidence="8">
    <location>
        <begin position="1882"/>
        <end position="2027"/>
    </location>
</feature>
<feature type="region of interest" description="Disordered" evidence="8">
    <location>
        <begin position="1745"/>
        <end position="1764"/>
    </location>
</feature>
<feature type="region of interest" description="Disordered" evidence="8">
    <location>
        <begin position="1540"/>
        <end position="1561"/>
    </location>
</feature>
<feature type="compositionally biased region" description="Polar residues" evidence="8">
    <location>
        <begin position="1977"/>
        <end position="2011"/>
    </location>
</feature>
<dbReference type="PANTHER" id="PTHR12942">
    <property type="entry name" value="STEP II SPLICING FACTOR SLU7"/>
    <property type="match status" value="1"/>
</dbReference>
<feature type="compositionally biased region" description="Polar residues" evidence="8">
    <location>
        <begin position="1574"/>
        <end position="1607"/>
    </location>
</feature>
<feature type="compositionally biased region" description="Polar residues" evidence="8">
    <location>
        <begin position="731"/>
        <end position="749"/>
    </location>
</feature>
<feature type="region of interest" description="Disordered" evidence="8">
    <location>
        <begin position="415"/>
        <end position="443"/>
    </location>
</feature>
<feature type="region of interest" description="Disordered" evidence="8">
    <location>
        <begin position="1076"/>
        <end position="1155"/>
    </location>
</feature>
<feature type="compositionally biased region" description="Basic and acidic residues" evidence="8">
    <location>
        <begin position="532"/>
        <end position="550"/>
    </location>
</feature>
<feature type="compositionally biased region" description="Polar residues" evidence="8">
    <location>
        <begin position="1754"/>
        <end position="1764"/>
    </location>
</feature>
<feature type="compositionally biased region" description="Polar residues" evidence="8">
    <location>
        <begin position="1037"/>
        <end position="1046"/>
    </location>
</feature>
<feature type="compositionally biased region" description="Polar residues" evidence="8">
    <location>
        <begin position="835"/>
        <end position="846"/>
    </location>
</feature>
<dbReference type="GO" id="GO:0000398">
    <property type="term" value="P:mRNA splicing, via spliceosome"/>
    <property type="evidence" value="ECO:0007669"/>
    <property type="project" value="UniProtKB-UniRule"/>
</dbReference>
<evidence type="ECO:0000256" key="2">
    <source>
        <dbReference type="ARBA" id="ARBA00007203"/>
    </source>
</evidence>
<reference evidence="11" key="1">
    <citation type="submission" date="2017-01" db="EMBL/GenBank/DDBJ databases">
        <authorList>
            <person name="Wang Y."/>
            <person name="White M."/>
            <person name="Kvist S."/>
            <person name="Moncalvo J.-M."/>
        </authorList>
    </citation>
    <scope>NUCLEOTIDE SEQUENCE [LARGE SCALE GENOMIC DNA]</scope>
    <source>
        <strain evidence="11">ID-206-W2</strain>
    </source>
</reference>
<feature type="compositionally biased region" description="Basic and acidic residues" evidence="8">
    <location>
        <begin position="8"/>
        <end position="23"/>
    </location>
</feature>
<dbReference type="InterPro" id="IPR039974">
    <property type="entry name" value="Splicing_factor_SLU7"/>
</dbReference>
<feature type="compositionally biased region" description="Low complexity" evidence="8">
    <location>
        <begin position="483"/>
        <end position="501"/>
    </location>
</feature>
<feature type="region of interest" description="Disordered" evidence="8">
    <location>
        <begin position="1190"/>
        <end position="1245"/>
    </location>
</feature>
<feature type="compositionally biased region" description="Basic and acidic residues" evidence="8">
    <location>
        <begin position="851"/>
        <end position="864"/>
    </location>
</feature>
<feature type="region of interest" description="Disordered" evidence="8">
    <location>
        <begin position="728"/>
        <end position="749"/>
    </location>
</feature>